<evidence type="ECO:0000313" key="2">
    <source>
        <dbReference type="Proteomes" id="UP000189670"/>
    </source>
</evidence>
<comment type="caution">
    <text evidence="1">The sequence shown here is derived from an EMBL/GenBank/DDBJ whole genome shotgun (WGS) entry which is preliminary data.</text>
</comment>
<dbReference type="Proteomes" id="UP000189670">
    <property type="component" value="Unassembled WGS sequence"/>
</dbReference>
<evidence type="ECO:0000313" key="1">
    <source>
        <dbReference type="EMBL" id="ETR65369.1"/>
    </source>
</evidence>
<sequence length="71" mass="7903">MKQSKLSVTVTSKLQGQDLLDLLAEMIILGKNEIIKRQGHLLINANLPDSKEKHMMIDELAAIMSTDITVD</sequence>
<reference evidence="2" key="1">
    <citation type="submission" date="2012-11" db="EMBL/GenBank/DDBJ databases">
        <authorList>
            <person name="Lucero-Rivera Y.E."/>
            <person name="Tovar-Ramirez D."/>
        </authorList>
    </citation>
    <scope>NUCLEOTIDE SEQUENCE [LARGE SCALE GENOMIC DNA]</scope>
    <source>
        <strain evidence="2">Araruama</strain>
    </source>
</reference>
<dbReference type="AlphaFoldDB" id="A0A1V1NS10"/>
<protein>
    <submittedName>
        <fullName evidence="1">Uncharacterized protein</fullName>
    </submittedName>
</protein>
<proteinExistence type="predicted"/>
<gene>
    <name evidence="1" type="ORF">OMM_14359</name>
</gene>
<organism evidence="1 2">
    <name type="scientific">Candidatus Magnetoglobus multicellularis str. Araruama</name>
    <dbReference type="NCBI Taxonomy" id="890399"/>
    <lineage>
        <taxon>Bacteria</taxon>
        <taxon>Pseudomonadati</taxon>
        <taxon>Thermodesulfobacteriota</taxon>
        <taxon>Desulfobacteria</taxon>
        <taxon>Desulfobacterales</taxon>
        <taxon>Desulfobacteraceae</taxon>
        <taxon>Candidatus Magnetoglobus</taxon>
    </lineage>
</organism>
<dbReference type="EMBL" id="ATBP01002890">
    <property type="protein sequence ID" value="ETR65369.1"/>
    <property type="molecule type" value="Genomic_DNA"/>
</dbReference>
<accession>A0A1V1NS10</accession>
<name>A0A1V1NS10_9BACT</name>